<dbReference type="Proteomes" id="UP001526430">
    <property type="component" value="Unassembled WGS sequence"/>
</dbReference>
<evidence type="ECO:0000313" key="2">
    <source>
        <dbReference type="Proteomes" id="UP001526430"/>
    </source>
</evidence>
<dbReference type="RefSeq" id="WP_301592424.1">
    <property type="nucleotide sequence ID" value="NZ_JAPFQI010000029.1"/>
</dbReference>
<name>A0ABT3P1C9_9PROT</name>
<accession>A0ABT3P1C9</accession>
<gene>
    <name evidence="1" type="ORF">OF850_21770</name>
</gene>
<protein>
    <submittedName>
        <fullName evidence="1">Uncharacterized protein</fullName>
    </submittedName>
</protein>
<proteinExistence type="predicted"/>
<comment type="caution">
    <text evidence="1">The sequence shown here is derived from an EMBL/GenBank/DDBJ whole genome shotgun (WGS) entry which is preliminary data.</text>
</comment>
<dbReference type="EMBL" id="JAPFQI010000029">
    <property type="protein sequence ID" value="MCW8088225.1"/>
    <property type="molecule type" value="Genomic_DNA"/>
</dbReference>
<keyword evidence="2" id="KW-1185">Reference proteome</keyword>
<sequence length="65" mass="7069">MAALSVPELENRMVAYAERVLEAAKPAREGQPDAYTFDGKALNAVWLFIQGQSGAAARLARRPHS</sequence>
<evidence type="ECO:0000313" key="1">
    <source>
        <dbReference type="EMBL" id="MCW8088225.1"/>
    </source>
</evidence>
<organism evidence="1 2">
    <name type="scientific">Sabulicella glaciei</name>
    <dbReference type="NCBI Taxonomy" id="2984948"/>
    <lineage>
        <taxon>Bacteria</taxon>
        <taxon>Pseudomonadati</taxon>
        <taxon>Pseudomonadota</taxon>
        <taxon>Alphaproteobacteria</taxon>
        <taxon>Acetobacterales</taxon>
        <taxon>Acetobacteraceae</taxon>
        <taxon>Sabulicella</taxon>
    </lineage>
</organism>
<reference evidence="1 2" key="1">
    <citation type="submission" date="2022-10" db="EMBL/GenBank/DDBJ databases">
        <title>Roseococcus glaciei nov., sp. nov., isolated from glacier.</title>
        <authorList>
            <person name="Liu Q."/>
            <person name="Xin Y.-H."/>
        </authorList>
    </citation>
    <scope>NUCLEOTIDE SEQUENCE [LARGE SCALE GENOMIC DNA]</scope>
    <source>
        <strain evidence="1 2">MDT2-1-1</strain>
    </source>
</reference>